<evidence type="ECO:0000313" key="3">
    <source>
        <dbReference type="EMBL" id="KAJ4323628.1"/>
    </source>
</evidence>
<evidence type="ECO:0000256" key="1">
    <source>
        <dbReference type="SAM" id="MobiDB-lite"/>
    </source>
</evidence>
<protein>
    <submittedName>
        <fullName evidence="3">Uncharacterized protein</fullName>
    </submittedName>
</protein>
<keyword evidence="2" id="KW-0472">Membrane</keyword>
<dbReference type="Proteomes" id="UP001140502">
    <property type="component" value="Unassembled WGS sequence"/>
</dbReference>
<dbReference type="OrthoDB" id="5324651at2759"/>
<keyword evidence="4" id="KW-1185">Reference proteome</keyword>
<feature type="transmembrane region" description="Helical" evidence="2">
    <location>
        <begin position="492"/>
        <end position="509"/>
    </location>
</feature>
<keyword evidence="2" id="KW-1133">Transmembrane helix</keyword>
<keyword evidence="2" id="KW-0812">Transmembrane</keyword>
<accession>A0A9W9BRD6</accession>
<sequence>MASPHDPIFEEQVYLAFKDIFSGKNAKIRKAKVVLPIISQYKKRSGVSFLLRTRNQEFVCQSLCRLLNEQIFESEAKASRRFANNPRAAEPMVLEPPAQEFGFLQASNSESEIGTELTNDQCSEPETKMLEHDADSMEEYGASSDSSGETLEEQEPEIVTPEYHKTRYPTETSQLIVHLPFNTHHLILSRVQAILEYACFQFAKERMPDILESRQWHCPKAGELNLWVAEFRKRIGIFQRNIDNTGSDDISTCFSLVTRIRHIAVHRELVETPFLETLINHALALCKMLGNAQALTHMESIWECAKVQIKELESLRHEIVVELENSLDDIATRRAELDKLEEANITKAHLRLKLHHDMASGALEEVLLDRDMVLIAAGKLEEVEKEQDEAEDDEPGEDAAQLPENIDEQPPEKAEQHELLSRVLHMLQKFAKKTVSLARTLSSSDSRPVWVEYTFFALVSAFFIQRLFKFYFGLDVMALAWNALRVLADKFGAGYLLLTSLLVAMAIWIG</sequence>
<organism evidence="3 4">
    <name type="scientific">Fusarium piperis</name>
    <dbReference type="NCBI Taxonomy" id="1435070"/>
    <lineage>
        <taxon>Eukaryota</taxon>
        <taxon>Fungi</taxon>
        <taxon>Dikarya</taxon>
        <taxon>Ascomycota</taxon>
        <taxon>Pezizomycotina</taxon>
        <taxon>Sordariomycetes</taxon>
        <taxon>Hypocreomycetidae</taxon>
        <taxon>Hypocreales</taxon>
        <taxon>Nectriaceae</taxon>
        <taxon>Fusarium</taxon>
        <taxon>Fusarium solani species complex</taxon>
    </lineage>
</organism>
<evidence type="ECO:0000256" key="2">
    <source>
        <dbReference type="SAM" id="Phobius"/>
    </source>
</evidence>
<comment type="caution">
    <text evidence="3">The sequence shown here is derived from an EMBL/GenBank/DDBJ whole genome shotgun (WGS) entry which is preliminary data.</text>
</comment>
<feature type="compositionally biased region" description="Acidic residues" evidence="1">
    <location>
        <begin position="383"/>
        <end position="397"/>
    </location>
</feature>
<dbReference type="AlphaFoldDB" id="A0A9W9BRD6"/>
<proteinExistence type="predicted"/>
<name>A0A9W9BRD6_9HYPO</name>
<feature type="region of interest" description="Disordered" evidence="1">
    <location>
        <begin position="383"/>
        <end position="414"/>
    </location>
</feature>
<dbReference type="EMBL" id="JAPEUR010000068">
    <property type="protein sequence ID" value="KAJ4323628.1"/>
    <property type="molecule type" value="Genomic_DNA"/>
</dbReference>
<evidence type="ECO:0000313" key="4">
    <source>
        <dbReference type="Proteomes" id="UP001140502"/>
    </source>
</evidence>
<reference evidence="3" key="1">
    <citation type="submission" date="2022-10" db="EMBL/GenBank/DDBJ databases">
        <title>Tapping the CABI collections for fungal endophytes: first genome assemblies for Collariella, Neodidymelliopsis, Ascochyta clinopodiicola, Didymella pomorum, Didymosphaeria variabile, Neocosmospora piperis and Neocucurbitaria cava.</title>
        <authorList>
            <person name="Hill R."/>
        </authorList>
    </citation>
    <scope>NUCLEOTIDE SEQUENCE</scope>
    <source>
        <strain evidence="3">IMI 366586</strain>
    </source>
</reference>
<gene>
    <name evidence="3" type="ORF">N0V84_004236</name>
</gene>